<gene>
    <name evidence="2" type="ORF">HYG79_04895</name>
</gene>
<keyword evidence="3" id="KW-1185">Reference proteome</keyword>
<sequence length="427" mass="48408">MRYLIIALSLQIFIFSCNAQIRPENEVLISEGINFPITEPHFVINPNNEQHYLVAAIVATEPEVLDSNFPASHIVLFQSYDAGLTWVAEHFDDNVSLGADPWLALNDMGTVILSALTKFKDKKPVYLATYTSTDEGKTWEYSQNFGFGHDRQSMILNPKTQEFLIVSSKYLQDDRNRRRSGLMAIQLSSKGTFMRSSTYLHGNVDIQMNMPVMTTEGELLIPYIGYLSNNKMLKQKNTWLLPSDNFGKTFHDPLLMFNATTGHTNIVIDTTSNFKNRIYSLKALGAFREFKGFELLYSDNAGESWSDQKRIGQSTGKSDYMRNANMAVNKDGTLAIFWYDRRNHPDKNDIYFTASTDGGITFLPEIRITKVSTIPTTDANGWTGKRWAVGGDYSGIQPLSNGSFQIVWADSRNGFYQLFTKNIKIEK</sequence>
<dbReference type="CDD" id="cd15482">
    <property type="entry name" value="Sialidase_non-viral"/>
    <property type="match status" value="1"/>
</dbReference>
<dbReference type="Proteomes" id="UP000509302">
    <property type="component" value="Chromosome"/>
</dbReference>
<dbReference type="InterPro" id="IPR002860">
    <property type="entry name" value="BNR_rpt"/>
</dbReference>
<feature type="signal peptide" evidence="1">
    <location>
        <begin position="1"/>
        <end position="19"/>
    </location>
</feature>
<dbReference type="PROSITE" id="PS51257">
    <property type="entry name" value="PROKAR_LIPOPROTEIN"/>
    <property type="match status" value="1"/>
</dbReference>
<protein>
    <submittedName>
        <fullName evidence="2">Exo-alpha-sialidase</fullName>
    </submittedName>
</protein>
<dbReference type="RefSeq" id="WP_179241043.1">
    <property type="nucleotide sequence ID" value="NZ_CP058595.1"/>
</dbReference>
<evidence type="ECO:0000256" key="1">
    <source>
        <dbReference type="SAM" id="SignalP"/>
    </source>
</evidence>
<organism evidence="2 3">
    <name type="scientific">Costertonia aggregata</name>
    <dbReference type="NCBI Taxonomy" id="343403"/>
    <lineage>
        <taxon>Bacteria</taxon>
        <taxon>Pseudomonadati</taxon>
        <taxon>Bacteroidota</taxon>
        <taxon>Flavobacteriia</taxon>
        <taxon>Flavobacteriales</taxon>
        <taxon>Flavobacteriaceae</taxon>
        <taxon>Costertonia</taxon>
    </lineage>
</organism>
<name>A0A7H9AMN4_9FLAO</name>
<evidence type="ECO:0000313" key="2">
    <source>
        <dbReference type="EMBL" id="QLG44710.1"/>
    </source>
</evidence>
<dbReference type="EMBL" id="CP058595">
    <property type="protein sequence ID" value="QLG44710.1"/>
    <property type="molecule type" value="Genomic_DNA"/>
</dbReference>
<keyword evidence="1" id="KW-0732">Signal</keyword>
<reference evidence="2 3" key="1">
    <citation type="journal article" date="2006" name="Int. J. Syst. Evol. Microbiol.">
        <title>Costertonia aggregata gen. nov., sp. nov., a mesophilic marine bacterium of the family Flavobacteriaceae, isolated from a mature biofilm.</title>
        <authorList>
            <person name="Kwon K.K."/>
            <person name="Lee Y.K."/>
            <person name="Lee H.K."/>
        </authorList>
    </citation>
    <scope>NUCLEOTIDE SEQUENCE [LARGE SCALE GENOMIC DNA]</scope>
    <source>
        <strain evidence="2 3">KCCM 42265</strain>
    </source>
</reference>
<dbReference type="AlphaFoldDB" id="A0A7H9AMN4"/>
<dbReference type="SUPFAM" id="SSF50939">
    <property type="entry name" value="Sialidases"/>
    <property type="match status" value="1"/>
</dbReference>
<dbReference type="Gene3D" id="2.120.10.10">
    <property type="match status" value="1"/>
</dbReference>
<accession>A0A7H9AMN4</accession>
<feature type="chain" id="PRO_5029002803" evidence="1">
    <location>
        <begin position="20"/>
        <end position="427"/>
    </location>
</feature>
<dbReference type="KEGG" id="cagg:HYG79_04895"/>
<dbReference type="InterPro" id="IPR036278">
    <property type="entry name" value="Sialidase_sf"/>
</dbReference>
<proteinExistence type="predicted"/>
<evidence type="ECO:0000313" key="3">
    <source>
        <dbReference type="Proteomes" id="UP000509302"/>
    </source>
</evidence>
<dbReference type="Pfam" id="PF02012">
    <property type="entry name" value="BNR"/>
    <property type="match status" value="1"/>
</dbReference>